<dbReference type="Proteomes" id="UP000002985">
    <property type="component" value="Unassembled WGS sequence"/>
</dbReference>
<gene>
    <name evidence="1" type="ORF">KSU1_B0111</name>
</gene>
<keyword evidence="2" id="KW-1185">Reference proteome</keyword>
<reference evidence="1 2" key="1">
    <citation type="journal article" date="2012" name="FEBS Lett.">
        <title>Anammox organism KSU-1 expresses a NirK-type copper-containing nitrite reductase instead of a NirS-type with cytochrome cd1.</title>
        <authorList>
            <person name="Hira D."/>
            <person name="Toh H."/>
            <person name="Migita C.T."/>
            <person name="Okubo H."/>
            <person name="Nishiyama T."/>
            <person name="Hattori M."/>
            <person name="Furukawa K."/>
            <person name="Fujii T."/>
        </authorList>
    </citation>
    <scope>NUCLEOTIDE SEQUENCE [LARGE SCALE GENOMIC DNA]</scope>
</reference>
<organism evidence="1 2">
    <name type="scientific">Candidatus Jettenia caeni</name>
    <dbReference type="NCBI Taxonomy" id="247490"/>
    <lineage>
        <taxon>Bacteria</taxon>
        <taxon>Pseudomonadati</taxon>
        <taxon>Planctomycetota</taxon>
        <taxon>Candidatus Brocadiia</taxon>
        <taxon>Candidatus Brocadiales</taxon>
        <taxon>Candidatus Brocadiaceae</taxon>
        <taxon>Candidatus Jettenia</taxon>
    </lineage>
</organism>
<accession>I3IGX3</accession>
<dbReference type="AlphaFoldDB" id="I3IGX3"/>
<name>I3IGX3_9BACT</name>
<dbReference type="EMBL" id="BAFH01000002">
    <property type="protein sequence ID" value="GAB60968.1"/>
    <property type="molecule type" value="Genomic_DNA"/>
</dbReference>
<sequence length="55" mass="6062">MIFQNNIAIVPHTCVLSAEIKNSVLKALGGTLQISTRTQIIQKGLWFALGFHPEI</sequence>
<evidence type="ECO:0000313" key="2">
    <source>
        <dbReference type="Proteomes" id="UP000002985"/>
    </source>
</evidence>
<proteinExistence type="predicted"/>
<protein>
    <submittedName>
        <fullName evidence="1">Uncharacterized protein</fullName>
    </submittedName>
</protein>
<evidence type="ECO:0000313" key="1">
    <source>
        <dbReference type="EMBL" id="GAB60968.1"/>
    </source>
</evidence>
<comment type="caution">
    <text evidence="1">The sequence shown here is derived from an EMBL/GenBank/DDBJ whole genome shotgun (WGS) entry which is preliminary data.</text>
</comment>